<evidence type="ECO:0000313" key="3">
    <source>
        <dbReference type="Proteomes" id="UP000284842"/>
    </source>
</evidence>
<protein>
    <recommendedName>
        <fullName evidence="4">Tyrosine-protein kinase ephrin type A/B receptor-like domain-containing protein</fullName>
    </recommendedName>
</protein>
<dbReference type="PANTHER" id="PTHR46967:SF2">
    <property type="entry name" value="SUSHI, VON WILLEBRAND FACTOR TYPE A, EGF AND PENTRAXIN DOMAIN-CONTAINING PROTEIN 1-LIKE"/>
    <property type="match status" value="1"/>
</dbReference>
<dbReference type="InParanoid" id="A0A409WB67"/>
<dbReference type="PANTHER" id="PTHR46967">
    <property type="entry name" value="INSULIN-LIKE GROWTH FACTOR BINDING PROTEIN,N-TERMINAL"/>
    <property type="match status" value="1"/>
</dbReference>
<proteinExistence type="predicted"/>
<evidence type="ECO:0000313" key="2">
    <source>
        <dbReference type="EMBL" id="PPQ75743.1"/>
    </source>
</evidence>
<dbReference type="OrthoDB" id="439917at2759"/>
<dbReference type="SUPFAM" id="SSF57184">
    <property type="entry name" value="Growth factor receptor domain"/>
    <property type="match status" value="1"/>
</dbReference>
<evidence type="ECO:0000256" key="1">
    <source>
        <dbReference type="SAM" id="MobiDB-lite"/>
    </source>
</evidence>
<name>A0A409WB67_9AGAR</name>
<dbReference type="EMBL" id="NHTK01005644">
    <property type="protein sequence ID" value="PPQ75743.1"/>
    <property type="molecule type" value="Genomic_DNA"/>
</dbReference>
<dbReference type="Proteomes" id="UP000284842">
    <property type="component" value="Unassembled WGS sequence"/>
</dbReference>
<keyword evidence="3" id="KW-1185">Reference proteome</keyword>
<organism evidence="2 3">
    <name type="scientific">Panaeolus cyanescens</name>
    <dbReference type="NCBI Taxonomy" id="181874"/>
    <lineage>
        <taxon>Eukaryota</taxon>
        <taxon>Fungi</taxon>
        <taxon>Dikarya</taxon>
        <taxon>Basidiomycota</taxon>
        <taxon>Agaricomycotina</taxon>
        <taxon>Agaricomycetes</taxon>
        <taxon>Agaricomycetidae</taxon>
        <taxon>Agaricales</taxon>
        <taxon>Agaricineae</taxon>
        <taxon>Galeropsidaceae</taxon>
        <taxon>Panaeolus</taxon>
    </lineage>
</organism>
<sequence>MRACTPARAGYFVAAPASTTEKPCSPGTFSGKSGSASCSSCPAGYMCPSSAMSNPQQCSPGRYSTGGVTECLRCPAGTFNSIHRATGCCECVAGWFNDQPGNTNCQR</sequence>
<dbReference type="AlphaFoldDB" id="A0A409WB67"/>
<dbReference type="SMART" id="SM01411">
    <property type="entry name" value="Ephrin_rec_like"/>
    <property type="match status" value="2"/>
</dbReference>
<dbReference type="Gene3D" id="2.10.50.10">
    <property type="entry name" value="Tumor Necrosis Factor Receptor, subunit A, domain 2"/>
    <property type="match status" value="2"/>
</dbReference>
<evidence type="ECO:0008006" key="4">
    <source>
        <dbReference type="Google" id="ProtNLM"/>
    </source>
</evidence>
<accession>A0A409WB67</accession>
<comment type="caution">
    <text evidence="2">The sequence shown here is derived from an EMBL/GenBank/DDBJ whole genome shotgun (WGS) entry which is preliminary data.</text>
</comment>
<reference evidence="2 3" key="1">
    <citation type="journal article" date="2018" name="Evol. Lett.">
        <title>Horizontal gene cluster transfer increased hallucinogenic mushroom diversity.</title>
        <authorList>
            <person name="Reynolds H.T."/>
            <person name="Vijayakumar V."/>
            <person name="Gluck-Thaler E."/>
            <person name="Korotkin H.B."/>
            <person name="Matheny P.B."/>
            <person name="Slot J.C."/>
        </authorList>
    </citation>
    <scope>NUCLEOTIDE SEQUENCE [LARGE SCALE GENOMIC DNA]</scope>
    <source>
        <strain evidence="2 3">2629</strain>
    </source>
</reference>
<feature type="region of interest" description="Disordered" evidence="1">
    <location>
        <begin position="19"/>
        <end position="38"/>
    </location>
</feature>
<gene>
    <name evidence="2" type="ORF">CVT24_002589</name>
</gene>
<dbReference type="InterPro" id="IPR009030">
    <property type="entry name" value="Growth_fac_rcpt_cys_sf"/>
</dbReference>